<dbReference type="AlphaFoldDB" id="A0A133QQF9"/>
<dbReference type="PATRIC" id="fig|28128.5.peg.98"/>
<evidence type="ECO:0000313" key="1">
    <source>
        <dbReference type="EMBL" id="KXA45132.1"/>
    </source>
</evidence>
<comment type="caution">
    <text evidence="1">The sequence shown here is derived from an EMBL/GenBank/DDBJ whole genome shotgun (WGS) entry which is preliminary data.</text>
</comment>
<proteinExistence type="predicted"/>
<sequence>MGTSSPPPRTSKYEMGYILKSFVFFSSESASAHCCMPFPLTIAYRNSTADENSRILQG</sequence>
<dbReference type="EMBL" id="LRQG01000002">
    <property type="protein sequence ID" value="KXA45132.1"/>
    <property type="molecule type" value="Genomic_DNA"/>
</dbReference>
<dbReference type="Proteomes" id="UP000070533">
    <property type="component" value="Unassembled WGS sequence"/>
</dbReference>
<evidence type="ECO:0000313" key="2">
    <source>
        <dbReference type="Proteomes" id="UP000070533"/>
    </source>
</evidence>
<name>A0A133QQF9_9BACT</name>
<accession>A0A133QQF9</accession>
<keyword evidence="2" id="KW-1185">Reference proteome</keyword>
<reference evidence="2" key="1">
    <citation type="submission" date="2016-01" db="EMBL/GenBank/DDBJ databases">
        <authorList>
            <person name="Mitreva M."/>
            <person name="Pepin K.H."/>
            <person name="Mihindukulasuriya K.A."/>
            <person name="Fulton R."/>
            <person name="Fronick C."/>
            <person name="O'Laughlin M."/>
            <person name="Miner T."/>
            <person name="Herter B."/>
            <person name="Rosa B.A."/>
            <person name="Cordes M."/>
            <person name="Tomlinson C."/>
            <person name="Wollam A."/>
            <person name="Palsikar V.B."/>
            <person name="Mardis E.R."/>
            <person name="Wilson R.K."/>
        </authorList>
    </citation>
    <scope>NUCLEOTIDE SEQUENCE [LARGE SCALE GENOMIC DNA]</scope>
    <source>
        <strain evidence="2">MJR7716</strain>
    </source>
</reference>
<protein>
    <submittedName>
        <fullName evidence="1">Uncharacterized protein</fullName>
    </submittedName>
</protein>
<dbReference type="STRING" id="28128.HMPREF3226_00099"/>
<organism evidence="1 2">
    <name type="scientific">Prevotella corporis</name>
    <dbReference type="NCBI Taxonomy" id="28128"/>
    <lineage>
        <taxon>Bacteria</taxon>
        <taxon>Pseudomonadati</taxon>
        <taxon>Bacteroidota</taxon>
        <taxon>Bacteroidia</taxon>
        <taxon>Bacteroidales</taxon>
        <taxon>Prevotellaceae</taxon>
        <taxon>Prevotella</taxon>
    </lineage>
</organism>
<gene>
    <name evidence="1" type="ORF">HMPREF3226_00099</name>
</gene>